<dbReference type="AlphaFoldDB" id="H9UHX2"/>
<reference evidence="7" key="1">
    <citation type="journal article" date="2013" name="Stand. Genomic Sci.">
        <title>Complete genome sequence of the halophilic bacterium Spirochaeta africana type strain (Z-7692(T)) from the alkaline Lake Magadi in the East African Rift.</title>
        <authorList>
            <person name="Liolos K."/>
            <person name="Abt B."/>
            <person name="Scheuner C."/>
            <person name="Teshima H."/>
            <person name="Held B."/>
            <person name="Lapidus A."/>
            <person name="Nolan M."/>
            <person name="Lucas S."/>
            <person name="Deshpande S."/>
            <person name="Cheng J.F."/>
            <person name="Tapia R."/>
            <person name="Goodwin L.A."/>
            <person name="Pitluck S."/>
            <person name="Pagani I."/>
            <person name="Ivanova N."/>
            <person name="Mavromatis K."/>
            <person name="Mikhailova N."/>
            <person name="Huntemann M."/>
            <person name="Pati A."/>
            <person name="Chen A."/>
            <person name="Palaniappan K."/>
            <person name="Land M."/>
            <person name="Rohde M."/>
            <person name="Tindall B.J."/>
            <person name="Detter J.C."/>
            <person name="Goker M."/>
            <person name="Bristow J."/>
            <person name="Eisen J.A."/>
            <person name="Markowitz V."/>
            <person name="Hugenholtz P."/>
            <person name="Woyke T."/>
            <person name="Klenk H.P."/>
            <person name="Kyrpides N.C."/>
        </authorList>
    </citation>
    <scope>NUCLEOTIDE SEQUENCE</scope>
    <source>
        <strain evidence="7">ATCC 700263 / DSM 8902 / Z-7692</strain>
    </source>
</reference>
<dbReference type="SUPFAM" id="SSF46689">
    <property type="entry name" value="Homeodomain-like"/>
    <property type="match status" value="1"/>
</dbReference>
<dbReference type="GO" id="GO:0003700">
    <property type="term" value="F:DNA-binding transcription factor activity"/>
    <property type="evidence" value="ECO:0007669"/>
    <property type="project" value="TreeGrafter"/>
</dbReference>
<name>H9UHX2_SPIAZ</name>
<dbReference type="InterPro" id="IPR009057">
    <property type="entry name" value="Homeodomain-like_sf"/>
</dbReference>
<dbReference type="eggNOG" id="COG1309">
    <property type="taxonomic scope" value="Bacteria"/>
</dbReference>
<dbReference type="Pfam" id="PF00440">
    <property type="entry name" value="TetR_N"/>
    <property type="match status" value="1"/>
</dbReference>
<dbReference type="Gene3D" id="1.10.357.10">
    <property type="entry name" value="Tetracycline Repressor, domain 2"/>
    <property type="match status" value="1"/>
</dbReference>
<dbReference type="RefSeq" id="WP_014455107.1">
    <property type="nucleotide sequence ID" value="NC_017098.1"/>
</dbReference>
<sequence length="222" mass="24401">MPRGFTELEQRRIRARLQQAGRDILGRRGVRKTTIDELASAAGISKGSFYRFYTGKEALALELLAAWERGFHDGIAERFSTHAPQGREACAAQLAAVFLEDFPQQIAVSGIAGLFDPQEMAWLVQRARPADVQRMDEQDLRLFDRLRPLLAAAGVVPCVDDLEIVAALRLLFEAGTGMMGTVQGGPLTAAHYRQGFILLVEGLLQRCFSESGQGAARGDRNE</sequence>
<keyword evidence="3" id="KW-0804">Transcription</keyword>
<dbReference type="PANTHER" id="PTHR30055:SF234">
    <property type="entry name" value="HTH-TYPE TRANSCRIPTIONAL REGULATOR BETI"/>
    <property type="match status" value="1"/>
</dbReference>
<dbReference type="HOGENOM" id="CLU_069356_42_0_12"/>
<evidence type="ECO:0000256" key="4">
    <source>
        <dbReference type="PROSITE-ProRule" id="PRU00335"/>
    </source>
</evidence>
<dbReference type="PRINTS" id="PR00455">
    <property type="entry name" value="HTHTETR"/>
</dbReference>
<dbReference type="OrthoDB" id="9812484at2"/>
<dbReference type="PROSITE" id="PS50977">
    <property type="entry name" value="HTH_TETR_2"/>
    <property type="match status" value="1"/>
</dbReference>
<dbReference type="InterPro" id="IPR001647">
    <property type="entry name" value="HTH_TetR"/>
</dbReference>
<keyword evidence="2 4" id="KW-0238">DNA-binding</keyword>
<dbReference type="GO" id="GO:0000976">
    <property type="term" value="F:transcription cis-regulatory region binding"/>
    <property type="evidence" value="ECO:0007669"/>
    <property type="project" value="TreeGrafter"/>
</dbReference>
<evidence type="ECO:0000256" key="3">
    <source>
        <dbReference type="ARBA" id="ARBA00023163"/>
    </source>
</evidence>
<evidence type="ECO:0000313" key="7">
    <source>
        <dbReference type="Proteomes" id="UP000007383"/>
    </source>
</evidence>
<proteinExistence type="predicted"/>
<dbReference type="InterPro" id="IPR050109">
    <property type="entry name" value="HTH-type_TetR-like_transc_reg"/>
</dbReference>
<organism evidence="6 7">
    <name type="scientific">Spirochaeta africana (strain ATCC 700263 / DSM 8902 / Z-7692)</name>
    <dbReference type="NCBI Taxonomy" id="889378"/>
    <lineage>
        <taxon>Bacteria</taxon>
        <taxon>Pseudomonadati</taxon>
        <taxon>Spirochaetota</taxon>
        <taxon>Spirochaetia</taxon>
        <taxon>Spirochaetales</taxon>
        <taxon>Spirochaetaceae</taxon>
        <taxon>Spirochaeta</taxon>
    </lineage>
</organism>
<accession>H9UHX2</accession>
<dbReference type="Proteomes" id="UP000007383">
    <property type="component" value="Chromosome"/>
</dbReference>
<dbReference type="PATRIC" id="fig|889378.3.peg.1029"/>
<evidence type="ECO:0000259" key="5">
    <source>
        <dbReference type="PROSITE" id="PS50977"/>
    </source>
</evidence>
<evidence type="ECO:0000313" key="6">
    <source>
        <dbReference type="EMBL" id="AFG37115.1"/>
    </source>
</evidence>
<dbReference type="STRING" id="889378.Spiaf_1028"/>
<feature type="DNA-binding region" description="H-T-H motif" evidence="4">
    <location>
        <begin position="34"/>
        <end position="53"/>
    </location>
</feature>
<feature type="domain" description="HTH tetR-type" evidence="5">
    <location>
        <begin position="11"/>
        <end position="71"/>
    </location>
</feature>
<evidence type="ECO:0000256" key="2">
    <source>
        <dbReference type="ARBA" id="ARBA00023125"/>
    </source>
</evidence>
<dbReference type="EMBL" id="CP003282">
    <property type="protein sequence ID" value="AFG37115.1"/>
    <property type="molecule type" value="Genomic_DNA"/>
</dbReference>
<dbReference type="PANTHER" id="PTHR30055">
    <property type="entry name" value="HTH-TYPE TRANSCRIPTIONAL REGULATOR RUTR"/>
    <property type="match status" value="1"/>
</dbReference>
<gene>
    <name evidence="6" type="ordered locus">Spiaf_1028</name>
</gene>
<evidence type="ECO:0000256" key="1">
    <source>
        <dbReference type="ARBA" id="ARBA00023015"/>
    </source>
</evidence>
<keyword evidence="7" id="KW-1185">Reference proteome</keyword>
<dbReference type="KEGG" id="sfc:Spiaf_1028"/>
<protein>
    <submittedName>
        <fullName evidence="6">Transcriptional regulator</fullName>
    </submittedName>
</protein>
<keyword evidence="1" id="KW-0805">Transcription regulation</keyword>